<reference evidence="7 8" key="1">
    <citation type="submission" date="2019-04" db="EMBL/GenBank/DDBJ databases">
        <authorList>
            <person name="Van Vliet M D."/>
        </authorList>
    </citation>
    <scope>NUCLEOTIDE SEQUENCE [LARGE SCALE GENOMIC DNA]</scope>
    <source>
        <strain evidence="7 8">F1</strain>
    </source>
</reference>
<dbReference type="AlphaFoldDB" id="A0A6C2TWE1"/>
<protein>
    <submittedName>
        <fullName evidence="7">Arylsulfatase</fullName>
    </submittedName>
</protein>
<dbReference type="EMBL" id="CAAHFG010000001">
    <property type="protein sequence ID" value="VGO11995.1"/>
    <property type="molecule type" value="Genomic_DNA"/>
</dbReference>
<dbReference type="InterPro" id="IPR024607">
    <property type="entry name" value="Sulfatase_CS"/>
</dbReference>
<name>A0A6C2TWE1_PONDE</name>
<dbReference type="PANTHER" id="PTHR42693:SF53">
    <property type="entry name" value="ENDO-4-O-SULFATASE"/>
    <property type="match status" value="1"/>
</dbReference>
<dbReference type="SUPFAM" id="SSF53649">
    <property type="entry name" value="Alkaline phosphatase-like"/>
    <property type="match status" value="1"/>
</dbReference>
<evidence type="ECO:0000313" key="7">
    <source>
        <dbReference type="EMBL" id="VGO11995.1"/>
    </source>
</evidence>
<dbReference type="PROSITE" id="PS00523">
    <property type="entry name" value="SULFATASE_1"/>
    <property type="match status" value="1"/>
</dbReference>
<organism evidence="7 8">
    <name type="scientific">Pontiella desulfatans</name>
    <dbReference type="NCBI Taxonomy" id="2750659"/>
    <lineage>
        <taxon>Bacteria</taxon>
        <taxon>Pseudomonadati</taxon>
        <taxon>Kiritimatiellota</taxon>
        <taxon>Kiritimatiellia</taxon>
        <taxon>Kiritimatiellales</taxon>
        <taxon>Pontiellaceae</taxon>
        <taxon>Pontiella</taxon>
    </lineage>
</organism>
<evidence type="ECO:0000256" key="1">
    <source>
        <dbReference type="ARBA" id="ARBA00008779"/>
    </source>
</evidence>
<feature type="domain" description="Sulfatase N-terminal" evidence="6">
    <location>
        <begin position="23"/>
        <end position="395"/>
    </location>
</feature>
<comment type="similarity">
    <text evidence="1">Belongs to the sulfatase family.</text>
</comment>
<evidence type="ECO:0000256" key="3">
    <source>
        <dbReference type="ARBA" id="ARBA00022801"/>
    </source>
</evidence>
<dbReference type="Gene3D" id="3.30.1120.10">
    <property type="match status" value="1"/>
</dbReference>
<dbReference type="Pfam" id="PF00884">
    <property type="entry name" value="Sulfatase"/>
    <property type="match status" value="1"/>
</dbReference>
<evidence type="ECO:0000256" key="2">
    <source>
        <dbReference type="ARBA" id="ARBA00022723"/>
    </source>
</evidence>
<accession>A0A6C2TWE1</accession>
<keyword evidence="2" id="KW-0479">Metal-binding</keyword>
<keyword evidence="4" id="KW-0106">Calcium</keyword>
<dbReference type="RefSeq" id="WP_136077697.1">
    <property type="nucleotide sequence ID" value="NZ_CAAHFG010000001.1"/>
</dbReference>
<dbReference type="Proteomes" id="UP000366872">
    <property type="component" value="Unassembled WGS sequence"/>
</dbReference>
<evidence type="ECO:0000313" key="8">
    <source>
        <dbReference type="Proteomes" id="UP000366872"/>
    </source>
</evidence>
<keyword evidence="3" id="KW-0378">Hydrolase</keyword>
<evidence type="ECO:0000256" key="4">
    <source>
        <dbReference type="ARBA" id="ARBA00022837"/>
    </source>
</evidence>
<dbReference type="Gene3D" id="3.40.720.10">
    <property type="entry name" value="Alkaline Phosphatase, subunit A"/>
    <property type="match status" value="1"/>
</dbReference>
<keyword evidence="8" id="KW-1185">Reference proteome</keyword>
<proteinExistence type="inferred from homology"/>
<dbReference type="PANTHER" id="PTHR42693">
    <property type="entry name" value="ARYLSULFATASE FAMILY MEMBER"/>
    <property type="match status" value="1"/>
</dbReference>
<dbReference type="InterPro" id="IPR050738">
    <property type="entry name" value="Sulfatase"/>
</dbReference>
<sequence>MRFFISPIIFVGLSLGIVAAEKPNVVVIIADDLGYADMSFLPQAPADVKRFGTPGLDKLARTGTYFKNGYGTSPICSPSRAGLITGRYQQRWGNYSYNEGGLPLAEQTIPEALLKAGYTTAKYGKTHLNGGPKKYPTRHGFEESLGFMFHTWDYIRLSQKDVEAYQQRDGFKGNFGCQVVGPLLKATALGTKPEAYEKVSFENSFSTKIFTDKAVEYIRKKKSGRPFYLHIAYNAVHMPTYVVDKKWAEKVGARYVEWNRDAEEWGYPYWEPNRETHQLFHKKWGHMGEIDKDGRRAYLSNLLALDFGVSQILTALEQTGQRENTIVFFISDNGGTINTYANNAPLRGYKYMLGEGGIRVPFIVSMPGSLPQNVVNEKAIISTMDIFPTILDLAGEDIPGNLDGRSLLPVLMGEREDHHPYLAWALNRDRWVLRMGPWKLTNGAGWRHRDFEFNEQGDVVGAAKDFTYSNEPQLFNLENDIGETANLIDQYPEVVAEMREQYRNWDQQMPGPLTPEGKPKKKKK</sequence>
<dbReference type="InterPro" id="IPR017850">
    <property type="entry name" value="Alkaline_phosphatase_core_sf"/>
</dbReference>
<dbReference type="InterPro" id="IPR000917">
    <property type="entry name" value="Sulfatase_N"/>
</dbReference>
<dbReference type="GO" id="GO:0004065">
    <property type="term" value="F:arylsulfatase activity"/>
    <property type="evidence" value="ECO:0007669"/>
    <property type="project" value="TreeGrafter"/>
</dbReference>
<evidence type="ECO:0000256" key="5">
    <source>
        <dbReference type="SAM" id="MobiDB-lite"/>
    </source>
</evidence>
<dbReference type="GO" id="GO:0046872">
    <property type="term" value="F:metal ion binding"/>
    <property type="evidence" value="ECO:0007669"/>
    <property type="project" value="UniProtKB-KW"/>
</dbReference>
<gene>
    <name evidence="7" type="primary">atsA_23</name>
    <name evidence="7" type="ORF">PDESU_00543</name>
</gene>
<feature type="region of interest" description="Disordered" evidence="5">
    <location>
        <begin position="503"/>
        <end position="524"/>
    </location>
</feature>
<evidence type="ECO:0000259" key="6">
    <source>
        <dbReference type="Pfam" id="PF00884"/>
    </source>
</evidence>